<evidence type="ECO:0000256" key="2">
    <source>
        <dbReference type="ARBA" id="ARBA00022527"/>
    </source>
</evidence>
<evidence type="ECO:0000256" key="7">
    <source>
        <dbReference type="ARBA" id="ARBA00047899"/>
    </source>
</evidence>
<evidence type="ECO:0000256" key="8">
    <source>
        <dbReference type="ARBA" id="ARBA00048679"/>
    </source>
</evidence>
<evidence type="ECO:0000313" key="11">
    <source>
        <dbReference type="Proteomes" id="UP001605036"/>
    </source>
</evidence>
<keyword evidence="2" id="KW-0723">Serine/threonine-protein kinase</keyword>
<evidence type="ECO:0000256" key="1">
    <source>
        <dbReference type="ARBA" id="ARBA00012513"/>
    </source>
</evidence>
<gene>
    <name evidence="10" type="ORF">R1flu_020719</name>
</gene>
<dbReference type="Pfam" id="PF00069">
    <property type="entry name" value="Pkinase"/>
    <property type="match status" value="1"/>
</dbReference>
<dbReference type="InterPro" id="IPR052059">
    <property type="entry name" value="CR_Ser/Thr_kinase"/>
</dbReference>
<keyword evidence="4" id="KW-0547">Nucleotide-binding</keyword>
<dbReference type="AlphaFoldDB" id="A0ABD1ZMA9"/>
<dbReference type="PROSITE" id="PS00108">
    <property type="entry name" value="PROTEIN_KINASE_ST"/>
    <property type="match status" value="1"/>
</dbReference>
<dbReference type="Proteomes" id="UP001605036">
    <property type="component" value="Unassembled WGS sequence"/>
</dbReference>
<comment type="catalytic activity">
    <reaction evidence="8">
        <text>L-seryl-[protein] + ATP = O-phospho-L-seryl-[protein] + ADP + H(+)</text>
        <dbReference type="Rhea" id="RHEA:17989"/>
        <dbReference type="Rhea" id="RHEA-COMP:9863"/>
        <dbReference type="Rhea" id="RHEA-COMP:11604"/>
        <dbReference type="ChEBI" id="CHEBI:15378"/>
        <dbReference type="ChEBI" id="CHEBI:29999"/>
        <dbReference type="ChEBI" id="CHEBI:30616"/>
        <dbReference type="ChEBI" id="CHEBI:83421"/>
        <dbReference type="ChEBI" id="CHEBI:456216"/>
        <dbReference type="EC" id="2.7.11.1"/>
    </reaction>
</comment>
<dbReference type="InterPro" id="IPR008271">
    <property type="entry name" value="Ser/Thr_kinase_AS"/>
</dbReference>
<comment type="catalytic activity">
    <reaction evidence="7">
        <text>L-threonyl-[protein] + ATP = O-phospho-L-threonyl-[protein] + ADP + H(+)</text>
        <dbReference type="Rhea" id="RHEA:46608"/>
        <dbReference type="Rhea" id="RHEA-COMP:11060"/>
        <dbReference type="Rhea" id="RHEA-COMP:11605"/>
        <dbReference type="ChEBI" id="CHEBI:15378"/>
        <dbReference type="ChEBI" id="CHEBI:30013"/>
        <dbReference type="ChEBI" id="CHEBI:30616"/>
        <dbReference type="ChEBI" id="CHEBI:61977"/>
        <dbReference type="ChEBI" id="CHEBI:456216"/>
        <dbReference type="EC" id="2.7.11.1"/>
    </reaction>
</comment>
<dbReference type="EMBL" id="JBHFFA010000001">
    <property type="protein sequence ID" value="KAL2652591.1"/>
    <property type="molecule type" value="Genomic_DNA"/>
</dbReference>
<comment type="caution">
    <text evidence="10">The sequence shown here is derived from an EMBL/GenBank/DDBJ whole genome shotgun (WGS) entry which is preliminary data.</text>
</comment>
<dbReference type="InterPro" id="IPR011009">
    <property type="entry name" value="Kinase-like_dom_sf"/>
</dbReference>
<dbReference type="InterPro" id="IPR000719">
    <property type="entry name" value="Prot_kinase_dom"/>
</dbReference>
<proteinExistence type="predicted"/>
<sequence length="141" mass="15922">MVCTGLERTYGLNWDQKFKICLGVAKGLYYLHEELHPKIIHRDIKAQNILLDKNWEAKIADFGLALPVQERSTSGSTQVATRIGGTLGYFSPEYATSGKVTEKLDVYSFGILVLEILAGRKCIDPFLTNAPEQIYLKDWVR</sequence>
<dbReference type="GO" id="GO:0004674">
    <property type="term" value="F:protein serine/threonine kinase activity"/>
    <property type="evidence" value="ECO:0007669"/>
    <property type="project" value="UniProtKB-KW"/>
</dbReference>
<evidence type="ECO:0000256" key="5">
    <source>
        <dbReference type="ARBA" id="ARBA00022777"/>
    </source>
</evidence>
<keyword evidence="6" id="KW-0067">ATP-binding</keyword>
<dbReference type="SUPFAM" id="SSF56112">
    <property type="entry name" value="Protein kinase-like (PK-like)"/>
    <property type="match status" value="1"/>
</dbReference>
<evidence type="ECO:0000259" key="9">
    <source>
        <dbReference type="PROSITE" id="PS50011"/>
    </source>
</evidence>
<keyword evidence="3" id="KW-0808">Transferase</keyword>
<accession>A0ABD1ZMA9</accession>
<dbReference type="PANTHER" id="PTHR47973">
    <property type="entry name" value="CYSTEINE-RICH RECEPTOR-LIKE PROTEIN KINASE 3"/>
    <property type="match status" value="1"/>
</dbReference>
<reference evidence="10 11" key="1">
    <citation type="submission" date="2024-09" db="EMBL/GenBank/DDBJ databases">
        <title>Chromosome-scale assembly of Riccia fluitans.</title>
        <authorList>
            <person name="Paukszto L."/>
            <person name="Sawicki J."/>
            <person name="Karawczyk K."/>
            <person name="Piernik-Szablinska J."/>
            <person name="Szczecinska M."/>
            <person name="Mazdziarz M."/>
        </authorList>
    </citation>
    <scope>NUCLEOTIDE SEQUENCE [LARGE SCALE GENOMIC DNA]</scope>
    <source>
        <strain evidence="10">Rf_01</strain>
        <tissue evidence="10">Aerial parts of the thallus</tissue>
    </source>
</reference>
<keyword evidence="11" id="KW-1185">Reference proteome</keyword>
<evidence type="ECO:0000256" key="4">
    <source>
        <dbReference type="ARBA" id="ARBA00022741"/>
    </source>
</evidence>
<keyword evidence="5" id="KW-0418">Kinase</keyword>
<evidence type="ECO:0000313" key="10">
    <source>
        <dbReference type="EMBL" id="KAL2652591.1"/>
    </source>
</evidence>
<dbReference type="Gene3D" id="1.10.510.10">
    <property type="entry name" value="Transferase(Phosphotransferase) domain 1"/>
    <property type="match status" value="1"/>
</dbReference>
<dbReference type="EC" id="2.7.11.1" evidence="1"/>
<organism evidence="10 11">
    <name type="scientific">Riccia fluitans</name>
    <dbReference type="NCBI Taxonomy" id="41844"/>
    <lineage>
        <taxon>Eukaryota</taxon>
        <taxon>Viridiplantae</taxon>
        <taxon>Streptophyta</taxon>
        <taxon>Embryophyta</taxon>
        <taxon>Marchantiophyta</taxon>
        <taxon>Marchantiopsida</taxon>
        <taxon>Marchantiidae</taxon>
        <taxon>Marchantiales</taxon>
        <taxon>Ricciaceae</taxon>
        <taxon>Riccia</taxon>
    </lineage>
</organism>
<dbReference type="FunFam" id="1.10.510.10:FF:001023">
    <property type="entry name" value="Os07g0541700 protein"/>
    <property type="match status" value="1"/>
</dbReference>
<dbReference type="SMART" id="SM00220">
    <property type="entry name" value="S_TKc"/>
    <property type="match status" value="1"/>
</dbReference>
<evidence type="ECO:0000256" key="3">
    <source>
        <dbReference type="ARBA" id="ARBA00022679"/>
    </source>
</evidence>
<feature type="domain" description="Protein kinase" evidence="9">
    <location>
        <begin position="1"/>
        <end position="141"/>
    </location>
</feature>
<dbReference type="GO" id="GO:0005524">
    <property type="term" value="F:ATP binding"/>
    <property type="evidence" value="ECO:0007669"/>
    <property type="project" value="UniProtKB-KW"/>
</dbReference>
<name>A0ABD1ZMA9_9MARC</name>
<evidence type="ECO:0000256" key="6">
    <source>
        <dbReference type="ARBA" id="ARBA00022840"/>
    </source>
</evidence>
<dbReference type="PROSITE" id="PS50011">
    <property type="entry name" value="PROTEIN_KINASE_DOM"/>
    <property type="match status" value="1"/>
</dbReference>
<protein>
    <recommendedName>
        <fullName evidence="1">non-specific serine/threonine protein kinase</fullName>
        <ecNumber evidence="1">2.7.11.1</ecNumber>
    </recommendedName>
</protein>